<feature type="region of interest" description="Disordered" evidence="1">
    <location>
        <begin position="1"/>
        <end position="27"/>
    </location>
</feature>
<protein>
    <submittedName>
        <fullName evidence="2">Pilus assembly protein PilZ</fullName>
    </submittedName>
</protein>
<dbReference type="Proteomes" id="UP001230685">
    <property type="component" value="Unassembled WGS sequence"/>
</dbReference>
<evidence type="ECO:0000313" key="2">
    <source>
        <dbReference type="EMBL" id="MDP1028049.1"/>
    </source>
</evidence>
<dbReference type="RefSeq" id="WP_305173753.1">
    <property type="nucleotide sequence ID" value="NZ_JAUUDS010000006.1"/>
</dbReference>
<feature type="compositionally biased region" description="Pro residues" evidence="1">
    <location>
        <begin position="1"/>
        <end position="18"/>
    </location>
</feature>
<reference evidence="2 3" key="1">
    <citation type="submission" date="2023-07" db="EMBL/GenBank/DDBJ databases">
        <authorList>
            <person name="Kim M.K."/>
        </authorList>
    </citation>
    <scope>NUCLEOTIDE SEQUENCE [LARGE SCALE GENOMIC DNA]</scope>
    <source>
        <strain evidence="2 3">KR1UV-12</strain>
    </source>
</reference>
<evidence type="ECO:0000256" key="1">
    <source>
        <dbReference type="SAM" id="MobiDB-lite"/>
    </source>
</evidence>
<name>A0ABT9EM62_9SPHN</name>
<dbReference type="SUPFAM" id="SSF141371">
    <property type="entry name" value="PilZ domain-like"/>
    <property type="match status" value="1"/>
</dbReference>
<sequence length="114" mass="12783">MERPVFNPPFAPAPPPPGATHDRRDTARRSVRMHAHLRDRGQTRFDIDVSDLSTTGFRAATAFTLYPGTIVWLTLPGLAPIEAVVAWHDRYHYGCTFARPLHPAVFDHIVGMSH</sequence>
<evidence type="ECO:0000313" key="3">
    <source>
        <dbReference type="Proteomes" id="UP001230685"/>
    </source>
</evidence>
<proteinExistence type="predicted"/>
<organism evidence="2 3">
    <name type="scientific">Sphingomonas aurea</name>
    <dbReference type="NCBI Taxonomy" id="3063994"/>
    <lineage>
        <taxon>Bacteria</taxon>
        <taxon>Pseudomonadati</taxon>
        <taxon>Pseudomonadota</taxon>
        <taxon>Alphaproteobacteria</taxon>
        <taxon>Sphingomonadales</taxon>
        <taxon>Sphingomonadaceae</taxon>
        <taxon>Sphingomonas</taxon>
    </lineage>
</organism>
<dbReference type="EMBL" id="JAUUDS010000006">
    <property type="protein sequence ID" value="MDP1028049.1"/>
    <property type="molecule type" value="Genomic_DNA"/>
</dbReference>
<comment type="caution">
    <text evidence="2">The sequence shown here is derived from an EMBL/GenBank/DDBJ whole genome shotgun (WGS) entry which is preliminary data.</text>
</comment>
<keyword evidence="3" id="KW-1185">Reference proteome</keyword>
<gene>
    <name evidence="2" type="ORF">Q5H91_12565</name>
</gene>
<accession>A0ABT9EM62</accession>